<keyword evidence="3" id="KW-0406">Ion transport</keyword>
<dbReference type="Proteomes" id="UP000092443">
    <property type="component" value="Unplaced"/>
</dbReference>
<dbReference type="GO" id="GO:0046961">
    <property type="term" value="F:proton-transporting ATPase activity, rotational mechanism"/>
    <property type="evidence" value="ECO:0007669"/>
    <property type="project" value="InterPro"/>
</dbReference>
<evidence type="ECO:0000313" key="6">
    <source>
        <dbReference type="Proteomes" id="UP000092443"/>
    </source>
</evidence>
<feature type="region of interest" description="Disordered" evidence="5">
    <location>
        <begin position="301"/>
        <end position="346"/>
    </location>
</feature>
<evidence type="ECO:0000256" key="4">
    <source>
        <dbReference type="ARBA" id="ARBA00045737"/>
    </source>
</evidence>
<proteinExistence type="inferred from homology"/>
<dbReference type="GeneID" id="119634537"/>
<protein>
    <submittedName>
        <fullName evidence="7">V-type proton ATPase subunit D-like</fullName>
    </submittedName>
</protein>
<evidence type="ECO:0000313" key="7">
    <source>
        <dbReference type="RefSeq" id="XP_037884693.1"/>
    </source>
</evidence>
<dbReference type="RefSeq" id="XP_037884693.1">
    <property type="nucleotide sequence ID" value="XM_038028765.1"/>
</dbReference>
<evidence type="ECO:0000256" key="5">
    <source>
        <dbReference type="SAM" id="MobiDB-lite"/>
    </source>
</evidence>
<accession>A0A8U0WID3</accession>
<evidence type="ECO:0000256" key="2">
    <source>
        <dbReference type="ARBA" id="ARBA00022448"/>
    </source>
</evidence>
<feature type="compositionally biased region" description="Low complexity" evidence="5">
    <location>
        <begin position="322"/>
        <end position="332"/>
    </location>
</feature>
<name>A0A8U0WID3_9MUSC</name>
<dbReference type="KEGG" id="gfs:119634537"/>
<comment type="similarity">
    <text evidence="1">Belongs to the V-ATPase D subunit family.</text>
</comment>
<dbReference type="Gene3D" id="1.10.287.3240">
    <property type="match status" value="1"/>
</dbReference>
<gene>
    <name evidence="7" type="primary">LOC119634537</name>
</gene>
<keyword evidence="2" id="KW-0813">Transport</keyword>
<comment type="function">
    <text evidence="4">Subunit of the V1 complex of vacuolar(H+)-ATPase (V-ATPase), a multisubunit enzyme composed of a peripheral complex (V1) that hydrolyzes ATP and a membrane integral complex (V0) that translocates protons. V-ATPase is responsible for acidifying and maintaining the pH of intracellular compartments and in some cell types, is targeted to the plasma membrane, where it is responsible for acidifying the extracellular environment.</text>
</comment>
<dbReference type="Pfam" id="PF01813">
    <property type="entry name" value="ATP-synt_D"/>
    <property type="match status" value="1"/>
</dbReference>
<evidence type="ECO:0000256" key="1">
    <source>
        <dbReference type="ARBA" id="ARBA00005850"/>
    </source>
</evidence>
<reference evidence="7" key="1">
    <citation type="submission" date="2025-08" db="UniProtKB">
        <authorList>
            <consortium name="RefSeq"/>
        </authorList>
    </citation>
    <scope>IDENTIFICATION</scope>
    <source>
        <tissue evidence="7">Whole body pupa</tissue>
    </source>
</reference>
<organism evidence="6 7">
    <name type="scientific">Glossina fuscipes</name>
    <dbReference type="NCBI Taxonomy" id="7396"/>
    <lineage>
        <taxon>Eukaryota</taxon>
        <taxon>Metazoa</taxon>
        <taxon>Ecdysozoa</taxon>
        <taxon>Arthropoda</taxon>
        <taxon>Hexapoda</taxon>
        <taxon>Insecta</taxon>
        <taxon>Pterygota</taxon>
        <taxon>Neoptera</taxon>
        <taxon>Endopterygota</taxon>
        <taxon>Diptera</taxon>
        <taxon>Brachycera</taxon>
        <taxon>Muscomorpha</taxon>
        <taxon>Hippoboscoidea</taxon>
        <taxon>Glossinidae</taxon>
        <taxon>Glossina</taxon>
    </lineage>
</organism>
<dbReference type="AlphaFoldDB" id="A0A8U0WID3"/>
<dbReference type="InterPro" id="IPR002699">
    <property type="entry name" value="V_ATPase_D"/>
</dbReference>
<dbReference type="NCBIfam" id="TIGR00309">
    <property type="entry name" value="V_ATPase_subD"/>
    <property type="match status" value="1"/>
</dbReference>
<sequence>MAQKDRINLFPSRANLVSTKQRAASAVKGLSLLKRKRDALELFLREMSTELDKNLEQMDAAMREAIFSLTKANFLNTDFKPAALVAPDRADAYIRIKQNKIVGTSVPQLQLVIRTTAAAIPFTGLATGGRQVEITRLKFQEALKILVAVASLKYNVKILSETVRSTNMRVNGLDYVVIPRFQNTVTYIRDELDELEREDFYRLKRSQAKQLKKKNAIVKLGKTKGQSGEEVAGTNNPKNKAKPEVKIMDYGEPRSATTRATIQSLGPEDIPAARNNRFVSFIKGRNTVVLESGELPAVTELQKESAVEQEPEEEISDRKLITSSESSEVTLTSDDDEKFTSTEDIN</sequence>
<keyword evidence="6" id="KW-1185">Reference proteome</keyword>
<evidence type="ECO:0000256" key="3">
    <source>
        <dbReference type="ARBA" id="ARBA00023065"/>
    </source>
</evidence>
<dbReference type="PANTHER" id="PTHR11671">
    <property type="entry name" value="V-TYPE ATP SYNTHASE SUBUNIT D"/>
    <property type="match status" value="1"/>
</dbReference>